<evidence type="ECO:0000256" key="2">
    <source>
        <dbReference type="ARBA" id="ARBA00022679"/>
    </source>
</evidence>
<dbReference type="InterPro" id="IPR050390">
    <property type="entry name" value="C5-Methyltransferase"/>
</dbReference>
<evidence type="ECO:0000256" key="4">
    <source>
        <dbReference type="ARBA" id="ARBA00022747"/>
    </source>
</evidence>
<dbReference type="InterPro" id="IPR001525">
    <property type="entry name" value="C5_MeTfrase"/>
</dbReference>
<keyword evidence="4" id="KW-0680">Restriction system</keyword>
<dbReference type="InterPro" id="IPR031303">
    <property type="entry name" value="C5_meth_CS"/>
</dbReference>
<dbReference type="NCBIfam" id="TIGR00675">
    <property type="entry name" value="dcm"/>
    <property type="match status" value="1"/>
</dbReference>
<feature type="compositionally biased region" description="Polar residues" evidence="8">
    <location>
        <begin position="20"/>
        <end position="37"/>
    </location>
</feature>
<evidence type="ECO:0000256" key="7">
    <source>
        <dbReference type="RuleBase" id="RU000417"/>
    </source>
</evidence>
<dbReference type="Gene3D" id="3.40.50.150">
    <property type="entry name" value="Vaccinia Virus protein VP39"/>
    <property type="match status" value="1"/>
</dbReference>
<keyword evidence="10" id="KW-1185">Reference proteome</keyword>
<dbReference type="PRINTS" id="PR00105">
    <property type="entry name" value="C5METTRFRASE"/>
</dbReference>
<dbReference type="PANTHER" id="PTHR10629">
    <property type="entry name" value="CYTOSINE-SPECIFIC METHYLTRANSFERASE"/>
    <property type="match status" value="1"/>
</dbReference>
<dbReference type="PROSITE" id="PS00095">
    <property type="entry name" value="C5_MTASE_2"/>
    <property type="match status" value="1"/>
</dbReference>
<gene>
    <name evidence="9" type="ordered locus">FRAAL0689</name>
</gene>
<feature type="region of interest" description="Disordered" evidence="8">
    <location>
        <begin position="13"/>
        <end position="39"/>
    </location>
</feature>
<evidence type="ECO:0000256" key="1">
    <source>
        <dbReference type="ARBA" id="ARBA00022603"/>
    </source>
</evidence>
<dbReference type="EMBL" id="CT573213">
    <property type="protein sequence ID" value="CAJ59362.1"/>
    <property type="molecule type" value="Genomic_DNA"/>
</dbReference>
<organism evidence="9 10">
    <name type="scientific">Frankia alni (strain DSM 45986 / CECT 9034 / ACN14a)</name>
    <dbReference type="NCBI Taxonomy" id="326424"/>
    <lineage>
        <taxon>Bacteria</taxon>
        <taxon>Bacillati</taxon>
        <taxon>Actinomycetota</taxon>
        <taxon>Actinomycetes</taxon>
        <taxon>Frankiales</taxon>
        <taxon>Frankiaceae</taxon>
        <taxon>Frankia</taxon>
    </lineage>
</organism>
<dbReference type="PANTHER" id="PTHR10629:SF52">
    <property type="entry name" value="DNA (CYTOSINE-5)-METHYLTRANSFERASE 1"/>
    <property type="match status" value="1"/>
</dbReference>
<dbReference type="REBASE" id="14156">
    <property type="entry name" value="M.FalAORF689P"/>
</dbReference>
<dbReference type="PROSITE" id="PS51679">
    <property type="entry name" value="SAM_MT_C5"/>
    <property type="match status" value="1"/>
</dbReference>
<dbReference type="Proteomes" id="UP000000657">
    <property type="component" value="Chromosome"/>
</dbReference>
<dbReference type="EC" id="2.1.1.37" evidence="7"/>
<evidence type="ECO:0000256" key="3">
    <source>
        <dbReference type="ARBA" id="ARBA00022691"/>
    </source>
</evidence>
<feature type="active site" evidence="5">
    <location>
        <position position="123"/>
    </location>
</feature>
<keyword evidence="2 5" id="KW-0808">Transferase</keyword>
<dbReference type="GO" id="GO:0009307">
    <property type="term" value="P:DNA restriction-modification system"/>
    <property type="evidence" value="ECO:0007669"/>
    <property type="project" value="UniProtKB-KW"/>
</dbReference>
<accession>Q0RSU4</accession>
<dbReference type="Gene3D" id="3.90.120.10">
    <property type="entry name" value="DNA Methylase, subunit A, domain 2"/>
    <property type="match status" value="1"/>
</dbReference>
<dbReference type="GO" id="GO:0032259">
    <property type="term" value="P:methylation"/>
    <property type="evidence" value="ECO:0007669"/>
    <property type="project" value="UniProtKB-KW"/>
</dbReference>
<dbReference type="InterPro" id="IPR018117">
    <property type="entry name" value="C5_DNA_meth_AS"/>
</dbReference>
<dbReference type="STRING" id="326424.FRAAL0689"/>
<reference evidence="9 10" key="1">
    <citation type="journal article" date="2007" name="Genome Res.">
        <title>Genome characteristics of facultatively symbiotic Frankia sp. strains reflect host range and host plant biogeography.</title>
        <authorList>
            <person name="Normand P."/>
            <person name="Lapierre P."/>
            <person name="Tisa L.S."/>
            <person name="Gogarten J.P."/>
            <person name="Alloisio N."/>
            <person name="Bagnarol E."/>
            <person name="Bassi C.A."/>
            <person name="Berry A.M."/>
            <person name="Bickhart D.M."/>
            <person name="Choisne N."/>
            <person name="Couloux A."/>
            <person name="Cournoyer B."/>
            <person name="Cruveiller S."/>
            <person name="Daubin V."/>
            <person name="Demange N."/>
            <person name="Francino M.P."/>
            <person name="Goltsman E."/>
            <person name="Huang Y."/>
            <person name="Kopp O.R."/>
            <person name="Labarre L."/>
            <person name="Lapidus A."/>
            <person name="Lavire C."/>
            <person name="Marechal J."/>
            <person name="Martinez M."/>
            <person name="Mastronunzio J.E."/>
            <person name="Mullin B.C."/>
            <person name="Niemann J."/>
            <person name="Pujic P."/>
            <person name="Rawnsley T."/>
            <person name="Rouy Z."/>
            <person name="Schenowitz C."/>
            <person name="Sellstedt A."/>
            <person name="Tavares F."/>
            <person name="Tomkins J.P."/>
            <person name="Vallenet D."/>
            <person name="Valverde C."/>
            <person name="Wall L.G."/>
            <person name="Wang Y."/>
            <person name="Medigue C."/>
            <person name="Benson D.R."/>
        </authorList>
    </citation>
    <scope>NUCLEOTIDE SEQUENCE [LARGE SCALE GENOMIC DNA]</scope>
    <source>
        <strain evidence="10">DSM 45986 / CECT 9034 / ACN14a</strain>
    </source>
</reference>
<protein>
    <recommendedName>
        <fullName evidence="7">Cytosine-specific methyltransferase</fullName>
        <ecNumber evidence="7">2.1.1.37</ecNumber>
    </recommendedName>
</protein>
<evidence type="ECO:0000256" key="6">
    <source>
        <dbReference type="RuleBase" id="RU000416"/>
    </source>
</evidence>
<dbReference type="HOGENOM" id="CLU_006958_2_2_11"/>
<proteinExistence type="inferred from homology"/>
<dbReference type="KEGG" id="fal:FRAAL0689"/>
<evidence type="ECO:0000256" key="8">
    <source>
        <dbReference type="SAM" id="MobiDB-lite"/>
    </source>
</evidence>
<dbReference type="SUPFAM" id="SSF53335">
    <property type="entry name" value="S-adenosyl-L-methionine-dependent methyltransferases"/>
    <property type="match status" value="1"/>
</dbReference>
<sequence length="401" mass="44421">MYPMAKLVAEPIVRADQDTTETQLSTHAPSTSPQEHSVSVVGFDQARAASPRSVRTIIDLFCGAGGMSLGFVQAGFSPILAIDHDQPSIDTHRANFPGDSLCVDIRDVSDFPAADVVIGGPPCQGFSRLGKKAKKERLENYLWMDFMRCVAASQPAVFVIENVPEFLKDPAFLGVSREAKKLGYKLVFAVLNAANYGVPQRRQRTIVIGSRIGEPELPAPTHQEPQEQAAFFSDLPPWRTVRDAISDLPLEPTNTNLHNSRNVSALSLERYRHIPPGGNRKNLPLHLQPDCWKYKDPRGGGSTDLMGRLEWDAPSLTIRTQFLKPEKGRYLHPEADRSITVREGARLQTFPDDFQFVGSTFQIVKQIGNAVPVELARQVGTEIFRHLEVHENSIVRLEAAG</sequence>
<dbReference type="Pfam" id="PF00145">
    <property type="entry name" value="DNA_methylase"/>
    <property type="match status" value="1"/>
</dbReference>
<name>Q0RSU4_FRAAA</name>
<keyword evidence="1 5" id="KW-0489">Methyltransferase</keyword>
<dbReference type="AlphaFoldDB" id="Q0RSU4"/>
<dbReference type="GO" id="GO:0044027">
    <property type="term" value="P:negative regulation of gene expression via chromosomal CpG island methylation"/>
    <property type="evidence" value="ECO:0007669"/>
    <property type="project" value="TreeGrafter"/>
</dbReference>
<dbReference type="eggNOG" id="COG0270">
    <property type="taxonomic scope" value="Bacteria"/>
</dbReference>
<dbReference type="InterPro" id="IPR029063">
    <property type="entry name" value="SAM-dependent_MTases_sf"/>
</dbReference>
<evidence type="ECO:0000313" key="9">
    <source>
        <dbReference type="EMBL" id="CAJ59362.1"/>
    </source>
</evidence>
<dbReference type="GO" id="GO:0003677">
    <property type="term" value="F:DNA binding"/>
    <property type="evidence" value="ECO:0007669"/>
    <property type="project" value="TreeGrafter"/>
</dbReference>
<comment type="catalytic activity">
    <reaction evidence="7">
        <text>a 2'-deoxycytidine in DNA + S-adenosyl-L-methionine = a 5-methyl-2'-deoxycytidine in DNA + S-adenosyl-L-homocysteine + H(+)</text>
        <dbReference type="Rhea" id="RHEA:13681"/>
        <dbReference type="Rhea" id="RHEA-COMP:11369"/>
        <dbReference type="Rhea" id="RHEA-COMP:11370"/>
        <dbReference type="ChEBI" id="CHEBI:15378"/>
        <dbReference type="ChEBI" id="CHEBI:57856"/>
        <dbReference type="ChEBI" id="CHEBI:59789"/>
        <dbReference type="ChEBI" id="CHEBI:85452"/>
        <dbReference type="ChEBI" id="CHEBI:85454"/>
        <dbReference type="EC" id="2.1.1.37"/>
    </reaction>
</comment>
<evidence type="ECO:0000256" key="5">
    <source>
        <dbReference type="PROSITE-ProRule" id="PRU01016"/>
    </source>
</evidence>
<keyword evidence="3 5" id="KW-0949">S-adenosyl-L-methionine</keyword>
<comment type="similarity">
    <text evidence="5 6">Belongs to the class I-like SAM-binding methyltransferase superfamily. C5-methyltransferase family.</text>
</comment>
<dbReference type="PROSITE" id="PS00094">
    <property type="entry name" value="C5_MTASE_1"/>
    <property type="match status" value="1"/>
</dbReference>
<dbReference type="GO" id="GO:0003886">
    <property type="term" value="F:DNA (cytosine-5-)-methyltransferase activity"/>
    <property type="evidence" value="ECO:0007669"/>
    <property type="project" value="UniProtKB-EC"/>
</dbReference>
<evidence type="ECO:0000313" key="10">
    <source>
        <dbReference type="Proteomes" id="UP000000657"/>
    </source>
</evidence>